<name>A0A7D7LHH5_9NOSO</name>
<dbReference type="Pfam" id="PF00072">
    <property type="entry name" value="Response_reg"/>
    <property type="match status" value="1"/>
</dbReference>
<evidence type="ECO:0000256" key="5">
    <source>
        <dbReference type="ARBA" id="ARBA00023012"/>
    </source>
</evidence>
<evidence type="ECO:0000256" key="2">
    <source>
        <dbReference type="ARBA" id="ARBA00012438"/>
    </source>
</evidence>
<dbReference type="Gene3D" id="3.30.565.10">
    <property type="entry name" value="Histidine kinase-like ATPase, C-terminal domain"/>
    <property type="match status" value="1"/>
</dbReference>
<dbReference type="SMART" id="SM00387">
    <property type="entry name" value="HATPase_c"/>
    <property type="match status" value="1"/>
</dbReference>
<dbReference type="SUPFAM" id="SSF47384">
    <property type="entry name" value="Homodimeric domain of signal transducing histidine kinase"/>
    <property type="match status" value="1"/>
</dbReference>
<feature type="domain" description="Histidine kinase" evidence="7">
    <location>
        <begin position="156"/>
        <end position="403"/>
    </location>
</feature>
<dbReference type="PROSITE" id="PS50109">
    <property type="entry name" value="HIS_KIN"/>
    <property type="match status" value="1"/>
</dbReference>
<keyword evidence="3 6" id="KW-0597">Phosphoprotein</keyword>
<dbReference type="PROSITE" id="PS50110">
    <property type="entry name" value="RESPONSE_REGULATORY"/>
    <property type="match status" value="1"/>
</dbReference>
<dbReference type="InterPro" id="IPR036890">
    <property type="entry name" value="HATPase_C_sf"/>
</dbReference>
<dbReference type="PANTHER" id="PTHR43547">
    <property type="entry name" value="TWO-COMPONENT HISTIDINE KINASE"/>
    <property type="match status" value="1"/>
</dbReference>
<dbReference type="InterPro" id="IPR003661">
    <property type="entry name" value="HisK_dim/P_dom"/>
</dbReference>
<proteinExistence type="predicted"/>
<protein>
    <recommendedName>
        <fullName evidence="2">histidine kinase</fullName>
        <ecNumber evidence="2">2.7.13.3</ecNumber>
    </recommendedName>
</protein>
<dbReference type="SMART" id="SM00448">
    <property type="entry name" value="REC"/>
    <property type="match status" value="1"/>
</dbReference>
<keyword evidence="4" id="KW-0418">Kinase</keyword>
<evidence type="ECO:0000256" key="6">
    <source>
        <dbReference type="PROSITE-ProRule" id="PRU00169"/>
    </source>
</evidence>
<keyword evidence="5" id="KW-0902">Two-component regulatory system</keyword>
<dbReference type="AlphaFoldDB" id="A0A7D7LHH5"/>
<dbReference type="CDD" id="cd17534">
    <property type="entry name" value="REC_DC-like"/>
    <property type="match status" value="1"/>
</dbReference>
<dbReference type="PANTHER" id="PTHR43547:SF2">
    <property type="entry name" value="HYBRID SIGNAL TRANSDUCTION HISTIDINE KINASE C"/>
    <property type="match status" value="1"/>
</dbReference>
<organism evidence="9 10">
    <name type="scientific">Nostoc edaphicum CCNP1411</name>
    <dbReference type="NCBI Taxonomy" id="1472755"/>
    <lineage>
        <taxon>Bacteria</taxon>
        <taxon>Bacillati</taxon>
        <taxon>Cyanobacteriota</taxon>
        <taxon>Cyanophyceae</taxon>
        <taxon>Nostocales</taxon>
        <taxon>Nostocaceae</taxon>
        <taxon>Nostoc</taxon>
    </lineage>
</organism>
<dbReference type="InterPro" id="IPR005467">
    <property type="entry name" value="His_kinase_dom"/>
</dbReference>
<dbReference type="KEGG" id="ned:HUN01_24315"/>
<dbReference type="GO" id="GO:0000155">
    <property type="term" value="F:phosphorelay sensor kinase activity"/>
    <property type="evidence" value="ECO:0007669"/>
    <property type="project" value="InterPro"/>
</dbReference>
<evidence type="ECO:0000256" key="3">
    <source>
        <dbReference type="ARBA" id="ARBA00022553"/>
    </source>
</evidence>
<dbReference type="InterPro" id="IPR036097">
    <property type="entry name" value="HisK_dim/P_sf"/>
</dbReference>
<gene>
    <name evidence="9" type="ORF">HUN01_24315</name>
</gene>
<reference evidence="10" key="1">
    <citation type="submission" date="2020-06" db="EMBL/GenBank/DDBJ databases">
        <title>Nostoc edaphicum CCNP1411 genome.</title>
        <authorList>
            <person name="Fidor A."/>
            <person name="Grabski M."/>
            <person name="Gawor J."/>
            <person name="Gromadka R."/>
            <person name="Wegrzyn G."/>
            <person name="Mazur-Marzec H."/>
        </authorList>
    </citation>
    <scope>NUCLEOTIDE SEQUENCE [LARGE SCALE GENOMIC DNA]</scope>
    <source>
        <strain evidence="10">CCNP1411</strain>
    </source>
</reference>
<dbReference type="CDD" id="cd00075">
    <property type="entry name" value="HATPase"/>
    <property type="match status" value="1"/>
</dbReference>
<dbReference type="SUPFAM" id="SSF55874">
    <property type="entry name" value="ATPase domain of HSP90 chaperone/DNA topoisomerase II/histidine kinase"/>
    <property type="match status" value="1"/>
</dbReference>
<evidence type="ECO:0000259" key="8">
    <source>
        <dbReference type="PROSITE" id="PS50110"/>
    </source>
</evidence>
<dbReference type="InterPro" id="IPR011006">
    <property type="entry name" value="CheY-like_superfamily"/>
</dbReference>
<evidence type="ECO:0000256" key="1">
    <source>
        <dbReference type="ARBA" id="ARBA00000085"/>
    </source>
</evidence>
<dbReference type="InterPro" id="IPR003594">
    <property type="entry name" value="HATPase_dom"/>
</dbReference>
<keyword evidence="4" id="KW-0808">Transferase</keyword>
<dbReference type="PRINTS" id="PR00344">
    <property type="entry name" value="BCTRLSENSOR"/>
</dbReference>
<evidence type="ECO:0000313" key="10">
    <source>
        <dbReference type="Proteomes" id="UP000514713"/>
    </source>
</evidence>
<keyword evidence="10" id="KW-1185">Reference proteome</keyword>
<comment type="catalytic activity">
    <reaction evidence="1">
        <text>ATP + protein L-histidine = ADP + protein N-phospho-L-histidine.</text>
        <dbReference type="EC" id="2.7.13.3"/>
    </reaction>
</comment>
<dbReference type="Gene3D" id="3.40.50.2300">
    <property type="match status" value="1"/>
</dbReference>
<dbReference type="EMBL" id="CP054698">
    <property type="protein sequence ID" value="QMS90549.1"/>
    <property type="molecule type" value="Genomic_DNA"/>
</dbReference>
<dbReference type="Pfam" id="PF02518">
    <property type="entry name" value="HATPase_c"/>
    <property type="match status" value="1"/>
</dbReference>
<accession>A0A7D7LHH5</accession>
<dbReference type="SUPFAM" id="SSF52172">
    <property type="entry name" value="CheY-like"/>
    <property type="match status" value="1"/>
</dbReference>
<feature type="domain" description="Response regulatory" evidence="8">
    <location>
        <begin position="17"/>
        <end position="132"/>
    </location>
</feature>
<evidence type="ECO:0000313" key="9">
    <source>
        <dbReference type="EMBL" id="QMS90549.1"/>
    </source>
</evidence>
<dbReference type="Gene3D" id="1.10.287.130">
    <property type="match status" value="1"/>
</dbReference>
<feature type="modified residue" description="4-aspartylphosphate" evidence="6">
    <location>
        <position position="67"/>
    </location>
</feature>
<dbReference type="CDD" id="cd00082">
    <property type="entry name" value="HisKA"/>
    <property type="match status" value="1"/>
</dbReference>
<dbReference type="EC" id="2.7.13.3" evidence="2"/>
<dbReference type="InterPro" id="IPR001789">
    <property type="entry name" value="Sig_transdc_resp-reg_receiver"/>
</dbReference>
<dbReference type="Proteomes" id="UP000514713">
    <property type="component" value="Chromosome"/>
</dbReference>
<evidence type="ECO:0000259" key="7">
    <source>
        <dbReference type="PROSITE" id="PS50109"/>
    </source>
</evidence>
<evidence type="ECO:0000256" key="4">
    <source>
        <dbReference type="ARBA" id="ARBA00022777"/>
    </source>
</evidence>
<dbReference type="InterPro" id="IPR004358">
    <property type="entry name" value="Sig_transdc_His_kin-like_C"/>
</dbReference>
<dbReference type="RefSeq" id="WP_181928334.1">
    <property type="nucleotide sequence ID" value="NZ_CP054698.1"/>
</dbReference>
<sequence length="408" mass="46349">MNVTSILSSTQITEKVRILVVEDEYILSMNLQETLELLGYTVLDIIDTAETAIEKAGELLPNLVLMDIQLRGEMDGIQAAELIWNRFQIPVVYITGHSDKNTVKRANMTFAFGYILKPVKEQQLYVAIQTALNRHQREQLSQSQRLNLLKNNFLATASHEMQMPLLNIKMTISVLENILEREGILNSELLSPFESVAGYITIMRQQCEEGLDLVNILLSLQMIDTDAYPLELTSFQLQEWLPHLSLYFRELARSQKQIFQVSIPQNLPPMVSDLGVVTKIISELLNNACKYSPPDEEIKLTVQIIDITKSVINKDEESDMRTNAQVPFFEITISNSGVIIPKKDQSRIFEPFYRIPYNNFWKIGGTGLGLTLVKKFVECLQGTIEVTNIKDCTRFTVLLPLSLSDLSS</sequence>